<dbReference type="RefSeq" id="WP_200466068.1">
    <property type="nucleotide sequence ID" value="NZ_JAENRR010000043.1"/>
</dbReference>
<evidence type="ECO:0000313" key="4">
    <source>
        <dbReference type="EMBL" id="MBK3518850.1"/>
    </source>
</evidence>
<comment type="caution">
    <text evidence="4">The sequence shown here is derived from an EMBL/GenBank/DDBJ whole genome shotgun (WGS) entry which is preliminary data.</text>
</comment>
<feature type="domain" description="Pyridoxamine kinase/Phosphomethylpyrimidine kinase" evidence="3">
    <location>
        <begin position="14"/>
        <end position="243"/>
    </location>
</feature>
<evidence type="ECO:0000313" key="5">
    <source>
        <dbReference type="Proteomes" id="UP000605676"/>
    </source>
</evidence>
<accession>A0ABS1HN09</accession>
<sequence length="252" mass="27947">MNTRPYVLSIAGFDPSSGAGVTSDIKTFEQHEVYGLSVVTAITFQNESSFKGVKWLSFEEIEQQLITLAEKYTPTAIKVGLIESASTLKQILDWIKKYWPEAFIIWDPILKASAGFPFHSKLHLSISNLVQGHIHLLTPNLPEYHQLFGDDKPQQIVDALQSNILIKGGHQTGDDVCDELYMPNSDKAFRIKSQKVKGDWQKHGTGCILSSAIAAEIALNNQLPTACSKAHYYVKKIIGSNSSLLGYHTINS</sequence>
<proteinExistence type="predicted"/>
<dbReference type="Gene3D" id="3.40.1190.20">
    <property type="match status" value="1"/>
</dbReference>
<organism evidence="4 5">
    <name type="scientific">Carboxylicivirga marina</name>
    <dbReference type="NCBI Taxonomy" id="2800988"/>
    <lineage>
        <taxon>Bacteria</taxon>
        <taxon>Pseudomonadati</taxon>
        <taxon>Bacteroidota</taxon>
        <taxon>Bacteroidia</taxon>
        <taxon>Marinilabiliales</taxon>
        <taxon>Marinilabiliaceae</taxon>
        <taxon>Carboxylicivirga</taxon>
    </lineage>
</organism>
<dbReference type="CDD" id="cd01169">
    <property type="entry name" value="HMPP_kinase"/>
    <property type="match status" value="1"/>
</dbReference>
<dbReference type="EMBL" id="JAENRR010000043">
    <property type="protein sequence ID" value="MBK3518850.1"/>
    <property type="molecule type" value="Genomic_DNA"/>
</dbReference>
<dbReference type="SUPFAM" id="SSF53613">
    <property type="entry name" value="Ribokinase-like"/>
    <property type="match status" value="1"/>
</dbReference>
<dbReference type="GO" id="GO:0016301">
    <property type="term" value="F:kinase activity"/>
    <property type="evidence" value="ECO:0007669"/>
    <property type="project" value="UniProtKB-KW"/>
</dbReference>
<name>A0ABS1HN09_9BACT</name>
<dbReference type="PANTHER" id="PTHR20858">
    <property type="entry name" value="PHOSPHOMETHYLPYRIMIDINE KINASE"/>
    <property type="match status" value="1"/>
</dbReference>
<dbReference type="InterPro" id="IPR004399">
    <property type="entry name" value="HMP/HMP-P_kinase_dom"/>
</dbReference>
<comment type="pathway">
    <text evidence="1">Cofactor biosynthesis; thiamine diphosphate biosynthesis.</text>
</comment>
<gene>
    <name evidence="4" type="ORF">JIV24_15995</name>
</gene>
<reference evidence="4 5" key="1">
    <citation type="submission" date="2021-01" db="EMBL/GenBank/DDBJ databases">
        <title>Carboxyliciviraga sp.nov., isolated from coastal sediments.</title>
        <authorList>
            <person name="Lu D."/>
            <person name="Zhang T."/>
        </authorList>
    </citation>
    <scope>NUCLEOTIDE SEQUENCE [LARGE SCALE GENOMIC DNA]</scope>
    <source>
        <strain evidence="4 5">N1Y132</strain>
    </source>
</reference>
<evidence type="ECO:0000259" key="3">
    <source>
        <dbReference type="Pfam" id="PF08543"/>
    </source>
</evidence>
<dbReference type="Proteomes" id="UP000605676">
    <property type="component" value="Unassembled WGS sequence"/>
</dbReference>
<keyword evidence="4" id="KW-0808">Transferase</keyword>
<dbReference type="InterPro" id="IPR029056">
    <property type="entry name" value="Ribokinase-like"/>
</dbReference>
<protein>
    <recommendedName>
        <fullName evidence="2">hydroxymethylpyrimidine kinase</fullName>
        <ecNumber evidence="2">2.7.1.49</ecNumber>
    </recommendedName>
</protein>
<dbReference type="EC" id="2.7.1.49" evidence="2"/>
<dbReference type="PANTHER" id="PTHR20858:SF17">
    <property type="entry name" value="HYDROXYMETHYLPYRIMIDINE_PHOSPHOMETHYLPYRIMIDINE KINASE THI20-RELATED"/>
    <property type="match status" value="1"/>
</dbReference>
<evidence type="ECO:0000256" key="1">
    <source>
        <dbReference type="ARBA" id="ARBA00004948"/>
    </source>
</evidence>
<keyword evidence="4" id="KW-0418">Kinase</keyword>
<dbReference type="InterPro" id="IPR013749">
    <property type="entry name" value="PM/HMP-P_kinase-1"/>
</dbReference>
<keyword evidence="5" id="KW-1185">Reference proteome</keyword>
<dbReference type="Pfam" id="PF08543">
    <property type="entry name" value="Phos_pyr_kin"/>
    <property type="match status" value="1"/>
</dbReference>
<evidence type="ECO:0000256" key="2">
    <source>
        <dbReference type="ARBA" id="ARBA00012135"/>
    </source>
</evidence>